<sequence>MASIHPGGFGNWALVTDDPMATDYSWASFETWTDRCGVAFPPLPLPKDFQALCPSYELAMVEEAAKHFELPELPQVIFYAMLLDETERLGVLHGRALQILGSALIELRDRIFETRFRAKAEPEESSGTGQQEKDSEPEQGGENSATEGAASTFDDDKQGNDITVEERKQRMLSTPLSPFIMAFPPLYDTREMAEYRRATRPPRPLPKYYHVLCPRFSLPEAERAAANFELPKIVQATFYAMLLNEAVELGVFYGRRPEVIPCGLRWSCFEAWMSRVNHELREAKLRQRTITVEVCGPSDGQQESSGSNGPPLPLDFRLQKPRGEVGVARCSLRGCNPLDISLLSS</sequence>
<feature type="region of interest" description="Disordered" evidence="1">
    <location>
        <begin position="118"/>
        <end position="160"/>
    </location>
</feature>
<evidence type="ECO:0000313" key="2">
    <source>
        <dbReference type="EMBL" id="KAJ8434801.1"/>
    </source>
</evidence>
<reference evidence="2" key="1">
    <citation type="submission" date="2022-04" db="EMBL/GenBank/DDBJ databases">
        <title>Carnegiea gigantea Genome sequencing and assembly v2.</title>
        <authorList>
            <person name="Copetti D."/>
            <person name="Sanderson M.J."/>
            <person name="Burquez A."/>
            <person name="Wojciechowski M.F."/>
        </authorList>
    </citation>
    <scope>NUCLEOTIDE SEQUENCE</scope>
    <source>
        <strain evidence="2">SGP5-SGP5p</strain>
        <tissue evidence="2">Aerial part</tissue>
    </source>
</reference>
<comment type="caution">
    <text evidence="2">The sequence shown here is derived from an EMBL/GenBank/DDBJ whole genome shotgun (WGS) entry which is preliminary data.</text>
</comment>
<keyword evidence="3" id="KW-1185">Reference proteome</keyword>
<evidence type="ECO:0000313" key="3">
    <source>
        <dbReference type="Proteomes" id="UP001153076"/>
    </source>
</evidence>
<dbReference type="EMBL" id="JAKOGI010000450">
    <property type="protein sequence ID" value="KAJ8434801.1"/>
    <property type="molecule type" value="Genomic_DNA"/>
</dbReference>
<feature type="compositionally biased region" description="Polar residues" evidence="1">
    <location>
        <begin position="299"/>
        <end position="308"/>
    </location>
</feature>
<feature type="region of interest" description="Disordered" evidence="1">
    <location>
        <begin position="296"/>
        <end position="315"/>
    </location>
</feature>
<gene>
    <name evidence="2" type="ORF">Cgig2_033751</name>
</gene>
<name>A0A9Q1K0E5_9CARY</name>
<dbReference type="AlphaFoldDB" id="A0A9Q1K0E5"/>
<protein>
    <submittedName>
        <fullName evidence="2">Uncharacterized protein</fullName>
    </submittedName>
</protein>
<organism evidence="2 3">
    <name type="scientific">Carnegiea gigantea</name>
    <dbReference type="NCBI Taxonomy" id="171969"/>
    <lineage>
        <taxon>Eukaryota</taxon>
        <taxon>Viridiplantae</taxon>
        <taxon>Streptophyta</taxon>
        <taxon>Embryophyta</taxon>
        <taxon>Tracheophyta</taxon>
        <taxon>Spermatophyta</taxon>
        <taxon>Magnoliopsida</taxon>
        <taxon>eudicotyledons</taxon>
        <taxon>Gunneridae</taxon>
        <taxon>Pentapetalae</taxon>
        <taxon>Caryophyllales</taxon>
        <taxon>Cactineae</taxon>
        <taxon>Cactaceae</taxon>
        <taxon>Cactoideae</taxon>
        <taxon>Echinocereeae</taxon>
        <taxon>Carnegiea</taxon>
    </lineage>
</organism>
<evidence type="ECO:0000256" key="1">
    <source>
        <dbReference type="SAM" id="MobiDB-lite"/>
    </source>
</evidence>
<accession>A0A9Q1K0E5</accession>
<proteinExistence type="predicted"/>
<dbReference type="Proteomes" id="UP001153076">
    <property type="component" value="Unassembled WGS sequence"/>
</dbReference>